<accession>A0ABD5YWK1</accession>
<name>A0ABD5YWK1_9EURY</name>
<feature type="region of interest" description="Disordered" evidence="1">
    <location>
        <begin position="34"/>
        <end position="80"/>
    </location>
</feature>
<proteinExistence type="predicted"/>
<dbReference type="AlphaFoldDB" id="A0ABD5YWK1"/>
<evidence type="ECO:0000313" key="3">
    <source>
        <dbReference type="Proteomes" id="UP001596417"/>
    </source>
</evidence>
<gene>
    <name evidence="2" type="ORF">ACFQL7_24140</name>
</gene>
<keyword evidence="3" id="KW-1185">Reference proteome</keyword>
<comment type="caution">
    <text evidence="2">The sequence shown here is derived from an EMBL/GenBank/DDBJ whole genome shotgun (WGS) entry which is preliminary data.</text>
</comment>
<evidence type="ECO:0000256" key="1">
    <source>
        <dbReference type="SAM" id="MobiDB-lite"/>
    </source>
</evidence>
<sequence length="80" mass="8701">MVTYQIALFEPGEDNTHAPACNTCHLRIASTGIHRDHHNSSNAAGSDSDNLDGELVRSQGEQGQNYTFNTYTLGTGETVY</sequence>
<protein>
    <submittedName>
        <fullName evidence="2">Uncharacterized protein</fullName>
    </submittedName>
</protein>
<dbReference type="Proteomes" id="UP001596417">
    <property type="component" value="Unassembled WGS sequence"/>
</dbReference>
<feature type="compositionally biased region" description="Polar residues" evidence="1">
    <location>
        <begin position="59"/>
        <end position="80"/>
    </location>
</feature>
<dbReference type="EMBL" id="JBHTAX010000005">
    <property type="protein sequence ID" value="MFC7192596.1"/>
    <property type="molecule type" value="Genomic_DNA"/>
</dbReference>
<reference evidence="2 3" key="1">
    <citation type="journal article" date="2019" name="Int. J. Syst. Evol. Microbiol.">
        <title>The Global Catalogue of Microorganisms (GCM) 10K type strain sequencing project: providing services to taxonomists for standard genome sequencing and annotation.</title>
        <authorList>
            <consortium name="The Broad Institute Genomics Platform"/>
            <consortium name="The Broad Institute Genome Sequencing Center for Infectious Disease"/>
            <person name="Wu L."/>
            <person name="Ma J."/>
        </authorList>
    </citation>
    <scope>NUCLEOTIDE SEQUENCE [LARGE SCALE GENOMIC DNA]</scope>
    <source>
        <strain evidence="2 3">RDMS1</strain>
    </source>
</reference>
<evidence type="ECO:0000313" key="2">
    <source>
        <dbReference type="EMBL" id="MFC7192596.1"/>
    </source>
</evidence>
<dbReference type="RefSeq" id="WP_264556620.1">
    <property type="nucleotide sequence ID" value="NZ_JBHTAX010000005.1"/>
</dbReference>
<organism evidence="2 3">
    <name type="scientific">Halocatena marina</name>
    <dbReference type="NCBI Taxonomy" id="2934937"/>
    <lineage>
        <taxon>Archaea</taxon>
        <taxon>Methanobacteriati</taxon>
        <taxon>Methanobacteriota</taxon>
        <taxon>Stenosarchaea group</taxon>
        <taxon>Halobacteria</taxon>
        <taxon>Halobacteriales</taxon>
        <taxon>Natronomonadaceae</taxon>
        <taxon>Halocatena</taxon>
    </lineage>
</organism>